<dbReference type="InterPro" id="IPR020845">
    <property type="entry name" value="AMP-binding_CS"/>
</dbReference>
<dbReference type="Proteomes" id="UP001271769">
    <property type="component" value="Unassembled WGS sequence"/>
</dbReference>
<dbReference type="RefSeq" id="WP_320502189.1">
    <property type="nucleotide sequence ID" value="NZ_JAXCLX010000003.1"/>
</dbReference>
<dbReference type="NCBIfam" id="NF006020">
    <property type="entry name" value="PRK08162.1"/>
    <property type="match status" value="1"/>
</dbReference>
<dbReference type="PROSITE" id="PS00455">
    <property type="entry name" value="AMP_BINDING"/>
    <property type="match status" value="1"/>
</dbReference>
<dbReference type="Gene3D" id="3.40.50.12780">
    <property type="entry name" value="N-terminal domain of ligase-like"/>
    <property type="match status" value="1"/>
</dbReference>
<feature type="domain" description="AMP-binding enzyme C-terminal" evidence="6">
    <location>
        <begin position="455"/>
        <end position="529"/>
    </location>
</feature>
<evidence type="ECO:0000259" key="6">
    <source>
        <dbReference type="Pfam" id="PF13193"/>
    </source>
</evidence>
<evidence type="ECO:0000256" key="1">
    <source>
        <dbReference type="ARBA" id="ARBA00006432"/>
    </source>
</evidence>
<dbReference type="InterPro" id="IPR000873">
    <property type="entry name" value="AMP-dep_synth/lig_dom"/>
</dbReference>
<dbReference type="PANTHER" id="PTHR43859:SF4">
    <property type="entry name" value="BUTANOATE--COA LIGASE AAE1-RELATED"/>
    <property type="match status" value="1"/>
</dbReference>
<evidence type="ECO:0000256" key="4">
    <source>
        <dbReference type="ARBA" id="ARBA00023098"/>
    </source>
</evidence>
<feature type="domain" description="AMP-dependent synthetase/ligase" evidence="5">
    <location>
        <begin position="23"/>
        <end position="405"/>
    </location>
</feature>
<gene>
    <name evidence="7" type="ORF">SMD31_17380</name>
</gene>
<dbReference type="SUPFAM" id="SSF56801">
    <property type="entry name" value="Acetyl-CoA synthetase-like"/>
    <property type="match status" value="1"/>
</dbReference>
<organism evidence="7 8">
    <name type="scientific">Dongia rigui</name>
    <dbReference type="NCBI Taxonomy" id="940149"/>
    <lineage>
        <taxon>Bacteria</taxon>
        <taxon>Pseudomonadati</taxon>
        <taxon>Pseudomonadota</taxon>
        <taxon>Alphaproteobacteria</taxon>
        <taxon>Rhodospirillales</taxon>
        <taxon>Dongiaceae</taxon>
        <taxon>Dongia</taxon>
    </lineage>
</organism>
<evidence type="ECO:0000259" key="5">
    <source>
        <dbReference type="Pfam" id="PF00501"/>
    </source>
</evidence>
<keyword evidence="2" id="KW-0436">Ligase</keyword>
<evidence type="ECO:0000313" key="7">
    <source>
        <dbReference type="EMBL" id="MDY0873716.1"/>
    </source>
</evidence>
<dbReference type="Pfam" id="PF13193">
    <property type="entry name" value="AMP-binding_C"/>
    <property type="match status" value="1"/>
</dbReference>
<keyword evidence="8" id="KW-1185">Reference proteome</keyword>
<keyword evidence="4" id="KW-0443">Lipid metabolism</keyword>
<keyword evidence="3" id="KW-0276">Fatty acid metabolism</keyword>
<dbReference type="Gene3D" id="3.30.300.30">
    <property type="match status" value="1"/>
</dbReference>
<dbReference type="Pfam" id="PF00501">
    <property type="entry name" value="AMP-binding"/>
    <property type="match status" value="1"/>
</dbReference>
<evidence type="ECO:0000313" key="8">
    <source>
        <dbReference type="Proteomes" id="UP001271769"/>
    </source>
</evidence>
<dbReference type="InterPro" id="IPR025110">
    <property type="entry name" value="AMP-bd_C"/>
</dbReference>
<comment type="caution">
    <text evidence="7">The sequence shown here is derived from an EMBL/GenBank/DDBJ whole genome shotgun (WGS) entry which is preliminary data.</text>
</comment>
<evidence type="ECO:0000256" key="3">
    <source>
        <dbReference type="ARBA" id="ARBA00022832"/>
    </source>
</evidence>
<comment type="similarity">
    <text evidence="1">Belongs to the ATP-dependent AMP-binding enzyme family.</text>
</comment>
<evidence type="ECO:0000256" key="2">
    <source>
        <dbReference type="ARBA" id="ARBA00022598"/>
    </source>
</evidence>
<dbReference type="InterPro" id="IPR042099">
    <property type="entry name" value="ANL_N_sf"/>
</dbReference>
<dbReference type="EMBL" id="JAXCLX010000003">
    <property type="protein sequence ID" value="MDY0873716.1"/>
    <property type="molecule type" value="Genomic_DNA"/>
</dbReference>
<dbReference type="InterPro" id="IPR045851">
    <property type="entry name" value="AMP-bd_C_sf"/>
</dbReference>
<accession>A0ABU5E2D4</accession>
<protein>
    <submittedName>
        <fullName evidence="7">AMP-binding protein</fullName>
    </submittedName>
</protein>
<dbReference type="CDD" id="cd12118">
    <property type="entry name" value="ttLC_FACS_AEE21_like"/>
    <property type="match status" value="1"/>
</dbReference>
<proteinExistence type="inferred from homology"/>
<reference evidence="7 8" key="1">
    <citation type="journal article" date="2013" name="Antonie Van Leeuwenhoek">
        <title>Dongia rigui sp. nov., isolated from freshwater of a large wetland in Korea.</title>
        <authorList>
            <person name="Baik K.S."/>
            <person name="Hwang Y.M."/>
            <person name="Choi J.S."/>
            <person name="Kwon J."/>
            <person name="Seong C.N."/>
        </authorList>
    </citation>
    <scope>NUCLEOTIDE SEQUENCE [LARGE SCALE GENOMIC DNA]</scope>
    <source>
        <strain evidence="7 8">04SU4-P</strain>
    </source>
</reference>
<sequence>MDEVFLKANAANFVPLSPLSHLARAADLWPDRAAVIYGDRRYTWADLRSRSRRLASALAAHGVARDVVVAVMAANTPEIFEAHFGVPLSGGILNTINTRLDPDTIAYILDHGGAKVLITDTEFAPVMRAALQRMTGEKPLVIDIVDPTARAGGKPEDRLGTRTYDEFLAAGDPDYPWALPADEWQTLSLNYTSGTSGRPKGVLYHHRGAYLMSLGTVAGWNVPAHPTYLYTVPLFHCNGWGHAWMLAIVGGTAVTCRYVGAKAIFDLIAQHGITHLGGAPVVLGLLVNAPADERRPLPHKVQVMTAGAPPPSAVLAKMAELGFEVMQVYGLTETYGHVVHCAWQPEWDALPFAEQAEMKARQGVRFPITEAIELRDAETGAVPPADGAAMGEVVIRGNTVMKGYHKDPAATEKAFKGGYFHSGDIAVRYPNGYVEVKDRLKDVIISGGENVSSIEIESRLYKHAAVANAAVVAKPDPKWGEVPCAFVELKSGASVTEAELIAFCRESLAGFKTPKKVVFGELPKTSTGKIQKFILREQAKGL</sequence>
<name>A0ABU5E2D4_9PROT</name>
<dbReference type="PANTHER" id="PTHR43859">
    <property type="entry name" value="ACYL-ACTIVATING ENZYME"/>
    <property type="match status" value="1"/>
</dbReference>